<keyword evidence="1" id="KW-0472">Membrane</keyword>
<feature type="transmembrane region" description="Helical" evidence="1">
    <location>
        <begin position="27"/>
        <end position="45"/>
    </location>
</feature>
<evidence type="ECO:0000313" key="2">
    <source>
        <dbReference type="EMBL" id="AOP51669.1"/>
    </source>
</evidence>
<keyword evidence="3" id="KW-1185">Reference proteome</keyword>
<evidence type="ECO:0000313" key="3">
    <source>
        <dbReference type="Proteomes" id="UP000094094"/>
    </source>
</evidence>
<evidence type="ECO:0008006" key="4">
    <source>
        <dbReference type="Google" id="ProtNLM"/>
    </source>
</evidence>
<name>A0A1D7VXV3_9ACTN</name>
<proteinExistence type="predicted"/>
<sequence>MYAKTRRWWTGLRAAAADDRGMTTAEYAMGTLAACALAVVLYRLVTSQAVKSMLQSVLERALHAPF</sequence>
<accession>A0A1D7VXV3</accession>
<dbReference type="AlphaFoldDB" id="A0A1D7VXV3"/>
<evidence type="ECO:0000256" key="1">
    <source>
        <dbReference type="SAM" id="Phobius"/>
    </source>
</evidence>
<protein>
    <recommendedName>
        <fullName evidence="4">DUF4244 domain-containing protein</fullName>
    </recommendedName>
</protein>
<dbReference type="Proteomes" id="UP000094094">
    <property type="component" value="Chromosome"/>
</dbReference>
<dbReference type="InterPro" id="IPR025338">
    <property type="entry name" value="DUF4244"/>
</dbReference>
<dbReference type="RefSeq" id="WP_069574354.1">
    <property type="nucleotide sequence ID" value="NZ_CP017157.1"/>
</dbReference>
<dbReference type="Pfam" id="PF14029">
    <property type="entry name" value="DUF4244"/>
    <property type="match status" value="1"/>
</dbReference>
<keyword evidence="1" id="KW-0812">Transmembrane</keyword>
<reference evidence="2 3" key="1">
    <citation type="submission" date="2016-09" db="EMBL/GenBank/DDBJ databases">
        <title>Complete genome sequencing of Streptomyces lydicus 103 and metabolic pathways analysis of antibiotic biosynthesis.</title>
        <authorList>
            <person name="Jia N."/>
            <person name="Ding M.-Z."/>
            <person name="Gao F."/>
            <person name="Yuan Y.-J."/>
        </authorList>
    </citation>
    <scope>NUCLEOTIDE SEQUENCE [LARGE SCALE GENOMIC DNA]</scope>
    <source>
        <strain evidence="2 3">103</strain>
    </source>
</reference>
<dbReference type="KEGG" id="slc:SL103_33690"/>
<keyword evidence="1" id="KW-1133">Transmembrane helix</keyword>
<dbReference type="EMBL" id="CP017157">
    <property type="protein sequence ID" value="AOP51669.1"/>
    <property type="molecule type" value="Genomic_DNA"/>
</dbReference>
<gene>
    <name evidence="2" type="ORF">SL103_33690</name>
</gene>
<organism evidence="2 3">
    <name type="scientific">Streptomyces lydicus</name>
    <dbReference type="NCBI Taxonomy" id="47763"/>
    <lineage>
        <taxon>Bacteria</taxon>
        <taxon>Bacillati</taxon>
        <taxon>Actinomycetota</taxon>
        <taxon>Actinomycetes</taxon>
        <taxon>Kitasatosporales</taxon>
        <taxon>Streptomycetaceae</taxon>
        <taxon>Streptomyces</taxon>
    </lineage>
</organism>